<reference evidence="4 5" key="1">
    <citation type="submission" date="2020-03" db="EMBL/GenBank/DDBJ databases">
        <title>Assessment of the enzymatic potential of alkaline-tolerant lipase obtained from Bacillus luteus H11 (technogenic soil) for the bioremediation of saline soils contaminated with petroleum substances.</title>
        <authorList>
            <person name="Kalwasinska A."/>
        </authorList>
    </citation>
    <scope>NUCLEOTIDE SEQUENCE [LARGE SCALE GENOMIC DNA]</scope>
    <source>
        <strain evidence="4 5">H11</strain>
    </source>
</reference>
<evidence type="ECO:0000313" key="4">
    <source>
        <dbReference type="EMBL" id="NJP36811.1"/>
    </source>
</evidence>
<keyword evidence="5" id="KW-1185">Reference proteome</keyword>
<gene>
    <name evidence="4" type="ORF">HCN83_04345</name>
</gene>
<dbReference type="SUPFAM" id="SSF52218">
    <property type="entry name" value="Flavoproteins"/>
    <property type="match status" value="1"/>
</dbReference>
<accession>A0A969PQZ4</accession>
<dbReference type="PANTHER" id="PTHR10204">
    <property type="entry name" value="NAD P H OXIDOREDUCTASE-RELATED"/>
    <property type="match status" value="1"/>
</dbReference>
<dbReference type="Gene3D" id="3.40.50.360">
    <property type="match status" value="1"/>
</dbReference>
<evidence type="ECO:0000256" key="1">
    <source>
        <dbReference type="ARBA" id="ARBA00006252"/>
    </source>
</evidence>
<dbReference type="RefSeq" id="WP_168005099.1">
    <property type="nucleotide sequence ID" value="NZ_JAATHJ010000004.1"/>
</dbReference>
<feature type="domain" description="Flavodoxin-like fold" evidence="3">
    <location>
        <begin position="1"/>
        <end position="182"/>
    </location>
</feature>
<evidence type="ECO:0000256" key="2">
    <source>
        <dbReference type="ARBA" id="ARBA00023002"/>
    </source>
</evidence>
<organism evidence="4 5">
    <name type="scientific">Alkalicoccus luteus</name>
    <dbReference type="NCBI Taxonomy" id="1237094"/>
    <lineage>
        <taxon>Bacteria</taxon>
        <taxon>Bacillati</taxon>
        <taxon>Bacillota</taxon>
        <taxon>Bacilli</taxon>
        <taxon>Bacillales</taxon>
        <taxon>Bacillaceae</taxon>
        <taxon>Alkalicoccus</taxon>
    </lineage>
</organism>
<keyword evidence="2" id="KW-0560">Oxidoreductase</keyword>
<dbReference type="PANTHER" id="PTHR10204:SF34">
    <property type="entry name" value="NAD(P)H DEHYDROGENASE [QUINONE] 1 ISOFORM 1"/>
    <property type="match status" value="1"/>
</dbReference>
<dbReference type="Proteomes" id="UP000752012">
    <property type="component" value="Unassembled WGS sequence"/>
</dbReference>
<dbReference type="Pfam" id="PF02525">
    <property type="entry name" value="Flavodoxin_2"/>
    <property type="match status" value="1"/>
</dbReference>
<evidence type="ECO:0000259" key="3">
    <source>
        <dbReference type="Pfam" id="PF02525"/>
    </source>
</evidence>
<name>A0A969PQZ4_9BACI</name>
<dbReference type="GO" id="GO:0005829">
    <property type="term" value="C:cytosol"/>
    <property type="evidence" value="ECO:0007669"/>
    <property type="project" value="TreeGrafter"/>
</dbReference>
<dbReference type="AlphaFoldDB" id="A0A969PQZ4"/>
<dbReference type="EMBL" id="JAATHJ010000004">
    <property type="protein sequence ID" value="NJP36811.1"/>
    <property type="molecule type" value="Genomic_DNA"/>
</dbReference>
<evidence type="ECO:0000313" key="5">
    <source>
        <dbReference type="Proteomes" id="UP000752012"/>
    </source>
</evidence>
<dbReference type="GO" id="GO:0003955">
    <property type="term" value="F:NAD(P)H dehydrogenase (quinone) activity"/>
    <property type="evidence" value="ECO:0007669"/>
    <property type="project" value="TreeGrafter"/>
</dbReference>
<dbReference type="InterPro" id="IPR029039">
    <property type="entry name" value="Flavoprotein-like_sf"/>
</dbReference>
<dbReference type="InterPro" id="IPR051545">
    <property type="entry name" value="NAD(P)H_dehydrogenase_qn"/>
</dbReference>
<comment type="similarity">
    <text evidence="1">Belongs to the NAD(P)H dehydrogenase (quinone) family.</text>
</comment>
<proteinExistence type="inferred from homology"/>
<protein>
    <submittedName>
        <fullName evidence="4">NAD(P)H-dependent oxidoreductase</fullName>
    </submittedName>
</protein>
<dbReference type="InterPro" id="IPR003680">
    <property type="entry name" value="Flavodoxin_fold"/>
</dbReference>
<comment type="caution">
    <text evidence="4">The sequence shown here is derived from an EMBL/GenBank/DDBJ whole genome shotgun (WGS) entry which is preliminary data.</text>
</comment>
<sequence length="197" mass="21929">MSVMVIYMHPTEDSLNGALLAQVLEEIPEAVLYRPGVDGFDPHLTHKEYKRSMDGDYEADVAEAAKDLQAADHVIFMFPLWWGGFPAAGKGFIDRVFAYGAAYELEGEEPVPKLTGKASLVFTTGTPEDVFHEEGLYDNVVEGLDKHLLSFCGLELMDVVHFGDVIQASNEKRADMLNHLREKAAAWQRLHGNESTM</sequence>